<evidence type="ECO:0000313" key="3">
    <source>
        <dbReference type="Proteomes" id="UP000680865"/>
    </source>
</evidence>
<dbReference type="EMBL" id="BOQP01000050">
    <property type="protein sequence ID" value="GIM82065.1"/>
    <property type="molecule type" value="Genomic_DNA"/>
</dbReference>
<accession>A0A919W0P5</accession>
<evidence type="ECO:0000313" key="2">
    <source>
        <dbReference type="EMBL" id="GIM82065.1"/>
    </source>
</evidence>
<keyword evidence="1" id="KW-0812">Transmembrane</keyword>
<gene>
    <name evidence="2" type="ORF">Aco04nite_79710</name>
</gene>
<protein>
    <submittedName>
        <fullName evidence="2">Uncharacterized protein</fullName>
    </submittedName>
</protein>
<comment type="caution">
    <text evidence="2">The sequence shown here is derived from an EMBL/GenBank/DDBJ whole genome shotgun (WGS) entry which is preliminary data.</text>
</comment>
<dbReference type="Proteomes" id="UP000680865">
    <property type="component" value="Unassembled WGS sequence"/>
</dbReference>
<proteinExistence type="predicted"/>
<feature type="transmembrane region" description="Helical" evidence="1">
    <location>
        <begin position="123"/>
        <end position="143"/>
    </location>
</feature>
<dbReference type="RefSeq" id="WP_213002358.1">
    <property type="nucleotide sequence ID" value="NZ_BAAATW010000018.1"/>
</dbReference>
<organism evidence="2 3">
    <name type="scientific">Winogradskya consettensis</name>
    <dbReference type="NCBI Taxonomy" id="113560"/>
    <lineage>
        <taxon>Bacteria</taxon>
        <taxon>Bacillati</taxon>
        <taxon>Actinomycetota</taxon>
        <taxon>Actinomycetes</taxon>
        <taxon>Micromonosporales</taxon>
        <taxon>Micromonosporaceae</taxon>
        <taxon>Winogradskya</taxon>
    </lineage>
</organism>
<name>A0A919W0P5_9ACTN</name>
<dbReference type="AlphaFoldDB" id="A0A919W0P5"/>
<feature type="transmembrane region" description="Helical" evidence="1">
    <location>
        <begin position="95"/>
        <end position="117"/>
    </location>
</feature>
<keyword evidence="3" id="KW-1185">Reference proteome</keyword>
<evidence type="ECO:0000256" key="1">
    <source>
        <dbReference type="SAM" id="Phobius"/>
    </source>
</evidence>
<keyword evidence="1" id="KW-0472">Membrane</keyword>
<reference evidence="2" key="1">
    <citation type="submission" date="2021-03" db="EMBL/GenBank/DDBJ databases">
        <title>Whole genome shotgun sequence of Actinoplanes consettensis NBRC 14913.</title>
        <authorList>
            <person name="Komaki H."/>
            <person name="Tamura T."/>
        </authorList>
    </citation>
    <scope>NUCLEOTIDE SEQUENCE</scope>
    <source>
        <strain evidence="2">NBRC 14913</strain>
    </source>
</reference>
<sequence length="177" mass="19093">MTEQAIAGTTGFVAYEYRTIRADRELESLWRDSLHNFGWIVESAATPISRTTVVMLKVKRDRRIKNRPMVLELERKCESALSAIARMEKSKNTTATAVAATIAVLGSASLAGSIFTLNAGNQLVSIVLGAIGLLAWVAGYLAYGGVKGSRTAALAPRIDHEYSVVHETGEQGARLLS</sequence>
<keyword evidence="1" id="KW-1133">Transmembrane helix</keyword>